<proteinExistence type="predicted"/>
<sequence>MMTDRDMAAKSRKLRGLMQEKLDVRGRDLAQALRRAGRRLPRSVRKRGVALMRAETLAHNPKTARQIDAEAVERDFEAVRTYLVSLDVVELRKSRILSVTAAVAANLLAVAVMFVVWLWWGGYV</sequence>
<comment type="caution">
    <text evidence="2">The sequence shown here is derived from an EMBL/GenBank/DDBJ whole genome shotgun (WGS) entry which is preliminary data.</text>
</comment>
<name>A0A420DPU5_9RHOB</name>
<keyword evidence="3" id="KW-1185">Reference proteome</keyword>
<keyword evidence="1" id="KW-1133">Transmembrane helix</keyword>
<dbReference type="RefSeq" id="WP_025063252.1">
    <property type="nucleotide sequence ID" value="NZ_RAQK01000001.1"/>
</dbReference>
<keyword evidence="1" id="KW-0812">Transmembrane</keyword>
<evidence type="ECO:0000313" key="2">
    <source>
        <dbReference type="EMBL" id="RKE96306.1"/>
    </source>
</evidence>
<dbReference type="OrthoDB" id="7874312at2"/>
<organism evidence="2 3">
    <name type="scientific">Sulfitobacter guttiformis</name>
    <dbReference type="NCBI Taxonomy" id="74349"/>
    <lineage>
        <taxon>Bacteria</taxon>
        <taxon>Pseudomonadati</taxon>
        <taxon>Pseudomonadota</taxon>
        <taxon>Alphaproteobacteria</taxon>
        <taxon>Rhodobacterales</taxon>
        <taxon>Roseobacteraceae</taxon>
        <taxon>Sulfitobacter</taxon>
    </lineage>
</organism>
<keyword evidence="1" id="KW-0472">Membrane</keyword>
<protein>
    <submittedName>
        <fullName evidence="2">Uncharacterized protein</fullName>
    </submittedName>
</protein>
<gene>
    <name evidence="2" type="ORF">C8N30_0864</name>
</gene>
<dbReference type="Proteomes" id="UP000284407">
    <property type="component" value="Unassembled WGS sequence"/>
</dbReference>
<dbReference type="AlphaFoldDB" id="A0A420DPU5"/>
<evidence type="ECO:0000256" key="1">
    <source>
        <dbReference type="SAM" id="Phobius"/>
    </source>
</evidence>
<feature type="transmembrane region" description="Helical" evidence="1">
    <location>
        <begin position="96"/>
        <end position="120"/>
    </location>
</feature>
<dbReference type="STRING" id="1443111.Z949_2855"/>
<dbReference type="EMBL" id="RAQK01000001">
    <property type="protein sequence ID" value="RKE96306.1"/>
    <property type="molecule type" value="Genomic_DNA"/>
</dbReference>
<evidence type="ECO:0000313" key="3">
    <source>
        <dbReference type="Proteomes" id="UP000284407"/>
    </source>
</evidence>
<reference evidence="2 3" key="1">
    <citation type="submission" date="2018-09" db="EMBL/GenBank/DDBJ databases">
        <title>Genomic Encyclopedia of Archaeal and Bacterial Type Strains, Phase II (KMG-II): from individual species to whole genera.</title>
        <authorList>
            <person name="Goeker M."/>
        </authorList>
    </citation>
    <scope>NUCLEOTIDE SEQUENCE [LARGE SCALE GENOMIC DNA]</scope>
    <source>
        <strain evidence="2 3">DSM 11458</strain>
    </source>
</reference>
<accession>A0A420DPU5</accession>